<dbReference type="Proteomes" id="UP000824890">
    <property type="component" value="Unassembled WGS sequence"/>
</dbReference>
<name>A0ABQ8D6R3_BRANA</name>
<proteinExistence type="predicted"/>
<feature type="non-terminal residue" evidence="1">
    <location>
        <position position="1"/>
    </location>
</feature>
<protein>
    <submittedName>
        <fullName evidence="1">Uncharacterized protein</fullName>
    </submittedName>
</protein>
<reference evidence="1 2" key="1">
    <citation type="submission" date="2021-05" db="EMBL/GenBank/DDBJ databases">
        <title>Genome Assembly of Synthetic Allotetraploid Brassica napus Reveals Homoeologous Exchanges between Subgenomes.</title>
        <authorList>
            <person name="Davis J.T."/>
        </authorList>
    </citation>
    <scope>NUCLEOTIDE SEQUENCE [LARGE SCALE GENOMIC DNA]</scope>
    <source>
        <strain evidence="2">cv. Da-Ae</strain>
        <tissue evidence="1">Seedling</tissue>
    </source>
</reference>
<comment type="caution">
    <text evidence="1">The sequence shown here is derived from an EMBL/GenBank/DDBJ whole genome shotgun (WGS) entry which is preliminary data.</text>
</comment>
<organism evidence="1 2">
    <name type="scientific">Brassica napus</name>
    <name type="common">Rape</name>
    <dbReference type="NCBI Taxonomy" id="3708"/>
    <lineage>
        <taxon>Eukaryota</taxon>
        <taxon>Viridiplantae</taxon>
        <taxon>Streptophyta</taxon>
        <taxon>Embryophyta</taxon>
        <taxon>Tracheophyta</taxon>
        <taxon>Spermatophyta</taxon>
        <taxon>Magnoliopsida</taxon>
        <taxon>eudicotyledons</taxon>
        <taxon>Gunneridae</taxon>
        <taxon>Pentapetalae</taxon>
        <taxon>rosids</taxon>
        <taxon>malvids</taxon>
        <taxon>Brassicales</taxon>
        <taxon>Brassicaceae</taxon>
        <taxon>Brassiceae</taxon>
        <taxon>Brassica</taxon>
    </lineage>
</organism>
<accession>A0ABQ8D6R3</accession>
<evidence type="ECO:0000313" key="1">
    <source>
        <dbReference type="EMBL" id="KAH0925059.1"/>
    </source>
</evidence>
<sequence>PILEQLVVKPDPGHRCQLWNIRDPSTRRSKWWTSSKQKSSSTMSKMANIKNAHQWVTANACHFTNILRLNASVWGRDSSY</sequence>
<dbReference type="EMBL" id="JAGKQM010000005">
    <property type="protein sequence ID" value="KAH0925059.1"/>
    <property type="molecule type" value="Genomic_DNA"/>
</dbReference>
<gene>
    <name evidence="1" type="ORF">HID58_017315</name>
</gene>
<keyword evidence="2" id="KW-1185">Reference proteome</keyword>
<evidence type="ECO:0000313" key="2">
    <source>
        <dbReference type="Proteomes" id="UP000824890"/>
    </source>
</evidence>